<name>A0ABV4CYG0_9BACT</name>
<gene>
    <name evidence="3" type="ORF">AAK873_08165</name>
</gene>
<evidence type="ECO:0000313" key="4">
    <source>
        <dbReference type="Proteomes" id="UP001565200"/>
    </source>
</evidence>
<dbReference type="Proteomes" id="UP001565200">
    <property type="component" value="Unassembled WGS sequence"/>
</dbReference>
<evidence type="ECO:0000259" key="2">
    <source>
        <dbReference type="Pfam" id="PF03432"/>
    </source>
</evidence>
<evidence type="ECO:0000256" key="1">
    <source>
        <dbReference type="SAM" id="MobiDB-lite"/>
    </source>
</evidence>
<keyword evidence="4" id="KW-1185">Reference proteome</keyword>
<comment type="caution">
    <text evidence="3">The sequence shown here is derived from an EMBL/GenBank/DDBJ whole genome shotgun (WGS) entry which is preliminary data.</text>
</comment>
<feature type="region of interest" description="Disordered" evidence="1">
    <location>
        <begin position="555"/>
        <end position="588"/>
    </location>
</feature>
<dbReference type="EMBL" id="JBCLPP010000020">
    <property type="protein sequence ID" value="MEY8245590.1"/>
    <property type="molecule type" value="Genomic_DNA"/>
</dbReference>
<protein>
    <submittedName>
        <fullName evidence="3">Relaxase/mobilization nuclease domain-containing protein</fullName>
    </submittedName>
</protein>
<accession>A0ABV4CYG0</accession>
<feature type="compositionally biased region" description="Basic and acidic residues" evidence="1">
    <location>
        <begin position="562"/>
        <end position="579"/>
    </location>
</feature>
<dbReference type="Pfam" id="PF03432">
    <property type="entry name" value="Relaxase"/>
    <property type="match status" value="1"/>
</dbReference>
<sequence>MIVKKLNDVSGGGFPGARYNEKKIADGVATLMAMENVSEALRHNVETLHRFGLDASTEVERYLKENSKTYGNTKTTRFQFHVSASVKGRAMSPEELTDFARELMEGMGYARQPYFVYAHHDTGNNHVHILSTRIKPNGYAISDHQDRRRLNEYANRILSPDIEKDIDRILGYDYETEGQFANIVKTHGYKIEKSLDGYRLFKCGGDAGNIAIGDILNRITKNSPKRKDRATQLRAIIQKYKSEIAEGKCQNVDNVDNVKVSKGKKRKPVKAKLNTDIRKILDNHGKPLSEENCQRIQTLIDVLKTKFGIDISFQKDKDGRVRGYSIIDHAEKIAFDGSKVMKLSELIDFAIKPQRKPSPLDVYRGLFTVEVGKGSRGNYMLINVKDGPTYRKPISPRQYAWYNGVKDDEREDVGLTIAATMFSEEILTEYLMRYPIHNHQERIKGMAVVKHRNGNYCLRVALTDGYMPLIELTPEEEATFRSRHADEQARQNFLMSIAMLHLTRRDAEAVKERIKQNTQSKAGVRILPSRPQDYSPEISQVFTFNLANALSSLNVSSGSSGYKREHEVGNRTRYDDIDNRQSGTRLTM</sequence>
<organism evidence="3 4">
    <name type="scientific">Heminiphilus faecis</name>
    <dbReference type="NCBI Taxonomy" id="2601703"/>
    <lineage>
        <taxon>Bacteria</taxon>
        <taxon>Pseudomonadati</taxon>
        <taxon>Bacteroidota</taxon>
        <taxon>Bacteroidia</taxon>
        <taxon>Bacteroidales</taxon>
        <taxon>Muribaculaceae</taxon>
        <taxon>Heminiphilus</taxon>
    </lineage>
</organism>
<proteinExistence type="predicted"/>
<feature type="domain" description="MobA/VirD2-like nuclease" evidence="2">
    <location>
        <begin position="57"/>
        <end position="157"/>
    </location>
</feature>
<dbReference type="RefSeq" id="WP_369863476.1">
    <property type="nucleotide sequence ID" value="NZ_JBCLPP010000020.1"/>
</dbReference>
<dbReference type="InterPro" id="IPR005094">
    <property type="entry name" value="Endonuclease_MobA/VirD2"/>
</dbReference>
<reference evidence="3 4" key="1">
    <citation type="submission" date="2024-03" db="EMBL/GenBank/DDBJ databases">
        <title>Mouse gut bacterial collection (mGBC) of GemPharmatech.</title>
        <authorList>
            <person name="He Y."/>
            <person name="Dong L."/>
            <person name="Wu D."/>
            <person name="Gao X."/>
            <person name="Lin Z."/>
        </authorList>
    </citation>
    <scope>NUCLEOTIDE SEQUENCE [LARGE SCALE GENOMIC DNA]</scope>
    <source>
        <strain evidence="3 4">54-13</strain>
    </source>
</reference>
<evidence type="ECO:0000313" key="3">
    <source>
        <dbReference type="EMBL" id="MEY8245590.1"/>
    </source>
</evidence>